<feature type="compositionally biased region" description="Polar residues" evidence="1">
    <location>
        <begin position="144"/>
        <end position="160"/>
    </location>
</feature>
<protein>
    <submittedName>
        <fullName evidence="2">Uncharacterized protein</fullName>
    </submittedName>
</protein>
<organism evidence="2 3">
    <name type="scientific">Chara braunii</name>
    <name type="common">Braun's stonewort</name>
    <dbReference type="NCBI Taxonomy" id="69332"/>
    <lineage>
        <taxon>Eukaryota</taxon>
        <taxon>Viridiplantae</taxon>
        <taxon>Streptophyta</taxon>
        <taxon>Charophyceae</taxon>
        <taxon>Charales</taxon>
        <taxon>Characeae</taxon>
        <taxon>Chara</taxon>
    </lineage>
</organism>
<dbReference type="Gramene" id="GBG92318">
    <property type="protein sequence ID" value="GBG92318"/>
    <property type="gene ID" value="CBR_g55163"/>
</dbReference>
<keyword evidence="3" id="KW-1185">Reference proteome</keyword>
<evidence type="ECO:0000313" key="2">
    <source>
        <dbReference type="EMBL" id="GBG92318.1"/>
    </source>
</evidence>
<dbReference type="STRING" id="69332.A0A388MCM6"/>
<name>A0A388MCM6_CHABU</name>
<gene>
    <name evidence="2" type="ORF">CBR_g55163</name>
</gene>
<dbReference type="OrthoDB" id="76567at2759"/>
<feature type="region of interest" description="Disordered" evidence="1">
    <location>
        <begin position="334"/>
        <end position="368"/>
    </location>
</feature>
<dbReference type="EMBL" id="BFEA01001033">
    <property type="protein sequence ID" value="GBG92318.1"/>
    <property type="molecule type" value="Genomic_DNA"/>
</dbReference>
<feature type="compositionally biased region" description="Low complexity" evidence="1">
    <location>
        <begin position="65"/>
        <end position="106"/>
    </location>
</feature>
<evidence type="ECO:0000256" key="1">
    <source>
        <dbReference type="SAM" id="MobiDB-lite"/>
    </source>
</evidence>
<evidence type="ECO:0000313" key="3">
    <source>
        <dbReference type="Proteomes" id="UP000265515"/>
    </source>
</evidence>
<feature type="compositionally biased region" description="Low complexity" evidence="1">
    <location>
        <begin position="344"/>
        <end position="357"/>
    </location>
</feature>
<feature type="region of interest" description="Disordered" evidence="1">
    <location>
        <begin position="54"/>
        <end position="249"/>
    </location>
</feature>
<proteinExistence type="predicted"/>
<accession>A0A388MCM6</accession>
<feature type="region of interest" description="Disordered" evidence="1">
    <location>
        <begin position="272"/>
        <end position="316"/>
    </location>
</feature>
<dbReference type="AlphaFoldDB" id="A0A388MCM6"/>
<dbReference type="Proteomes" id="UP000265515">
    <property type="component" value="Unassembled WGS sequence"/>
</dbReference>
<sequence>MYTNVRAYYTQFADQQTQSFIDERVKAYVGQTAAVLQQVGGAFPFTTIPTSSYKPPLLPPPTLPIPGSTSSGTTSSTSTSTTQGTITPPTFRPPTSTTPIPTIRAPVLQPPRQPASSAAPPLLRPPTSSIGTAGLVGPPPNANGPLSISQPQNSTSSNLQGMYRMTLPQLPTPAQPLQQPQSLGSQPSTQQSQQQQTLPQDLAQSHPPSQQRPSTLLPGSLQSSPGNGYAGGPSQSQRVGVGPMAAPQAAAGSTYGGGGGGGIGTPAATSGPYGSYSMSPSIRSSVPGASLSSGGTPSLGPSMVGPLGPPASSQPSTVYSYNAAGVGMGRSMNNPGGAVPTMNGSAESASGQASSRVPGGGVPIGPSPYMGTYGVSVAGGYRTGMS</sequence>
<feature type="compositionally biased region" description="Low complexity" evidence="1">
    <location>
        <begin position="272"/>
        <end position="302"/>
    </location>
</feature>
<comment type="caution">
    <text evidence="2">The sequence shown here is derived from an EMBL/GenBank/DDBJ whole genome shotgun (WGS) entry which is preliminary data.</text>
</comment>
<reference evidence="2 3" key="1">
    <citation type="journal article" date="2018" name="Cell">
        <title>The Chara Genome: Secondary Complexity and Implications for Plant Terrestrialization.</title>
        <authorList>
            <person name="Nishiyama T."/>
            <person name="Sakayama H."/>
            <person name="Vries J.D."/>
            <person name="Buschmann H."/>
            <person name="Saint-Marcoux D."/>
            <person name="Ullrich K.K."/>
            <person name="Haas F.B."/>
            <person name="Vanderstraeten L."/>
            <person name="Becker D."/>
            <person name="Lang D."/>
            <person name="Vosolsobe S."/>
            <person name="Rombauts S."/>
            <person name="Wilhelmsson P.K.I."/>
            <person name="Janitza P."/>
            <person name="Kern R."/>
            <person name="Heyl A."/>
            <person name="Rumpler F."/>
            <person name="Villalobos L.I.A.C."/>
            <person name="Clay J.M."/>
            <person name="Skokan R."/>
            <person name="Toyoda A."/>
            <person name="Suzuki Y."/>
            <person name="Kagoshima H."/>
            <person name="Schijlen E."/>
            <person name="Tajeshwar N."/>
            <person name="Catarino B."/>
            <person name="Hetherington A.J."/>
            <person name="Saltykova A."/>
            <person name="Bonnot C."/>
            <person name="Breuninger H."/>
            <person name="Symeonidi A."/>
            <person name="Radhakrishnan G.V."/>
            <person name="Van Nieuwerburgh F."/>
            <person name="Deforce D."/>
            <person name="Chang C."/>
            <person name="Karol K.G."/>
            <person name="Hedrich R."/>
            <person name="Ulvskov P."/>
            <person name="Glockner G."/>
            <person name="Delwiche C.F."/>
            <person name="Petrasek J."/>
            <person name="Van de Peer Y."/>
            <person name="Friml J."/>
            <person name="Beilby M."/>
            <person name="Dolan L."/>
            <person name="Kohara Y."/>
            <person name="Sugano S."/>
            <person name="Fujiyama A."/>
            <person name="Delaux P.-M."/>
            <person name="Quint M."/>
            <person name="TheiBen G."/>
            <person name="Hagemann M."/>
            <person name="Harholt J."/>
            <person name="Dunand C."/>
            <person name="Zachgo S."/>
            <person name="Langdale J."/>
            <person name="Maumus F."/>
            <person name="Straeten D.V.D."/>
            <person name="Gould S.B."/>
            <person name="Rensing S.A."/>
        </authorList>
    </citation>
    <scope>NUCLEOTIDE SEQUENCE [LARGE SCALE GENOMIC DNA]</scope>
    <source>
        <strain evidence="2 3">S276</strain>
    </source>
</reference>
<feature type="compositionally biased region" description="Low complexity" evidence="1">
    <location>
        <begin position="175"/>
        <end position="205"/>
    </location>
</feature>